<dbReference type="KEGG" id="kse:Ksed_22710"/>
<proteinExistence type="predicted"/>
<evidence type="ECO:0000313" key="2">
    <source>
        <dbReference type="EMBL" id="ACV07250.1"/>
    </source>
</evidence>
<feature type="transmembrane region" description="Helical" evidence="1">
    <location>
        <begin position="72"/>
        <end position="97"/>
    </location>
</feature>
<feature type="transmembrane region" description="Helical" evidence="1">
    <location>
        <begin position="43"/>
        <end position="60"/>
    </location>
</feature>
<evidence type="ECO:0008006" key="4">
    <source>
        <dbReference type="Google" id="ProtNLM"/>
    </source>
</evidence>
<gene>
    <name evidence="2" type="ordered locus">Ksed_22710</name>
</gene>
<organism evidence="2 3">
    <name type="scientific">Kytococcus sedentarius (strain ATCC 14392 / DSM 20547 / JCM 11482 / CCUG 33030 / NBRC 15357 / NCTC 11040 / CCM 314 / 541)</name>
    <name type="common">Micrococcus sedentarius</name>
    <dbReference type="NCBI Taxonomy" id="478801"/>
    <lineage>
        <taxon>Bacteria</taxon>
        <taxon>Bacillati</taxon>
        <taxon>Actinomycetota</taxon>
        <taxon>Actinomycetes</taxon>
        <taxon>Micrococcales</taxon>
        <taxon>Kytococcaceae</taxon>
        <taxon>Kytococcus</taxon>
    </lineage>
</organism>
<keyword evidence="1" id="KW-0812">Transmembrane</keyword>
<keyword evidence="1" id="KW-1133">Transmembrane helix</keyword>
<keyword evidence="1" id="KW-0472">Membrane</keyword>
<evidence type="ECO:0000313" key="3">
    <source>
        <dbReference type="Proteomes" id="UP000006666"/>
    </source>
</evidence>
<evidence type="ECO:0000256" key="1">
    <source>
        <dbReference type="SAM" id="Phobius"/>
    </source>
</evidence>
<dbReference type="RefSeq" id="WP_015780181.1">
    <property type="nucleotide sequence ID" value="NC_013169.1"/>
</dbReference>
<protein>
    <recommendedName>
        <fullName evidence="4">TM2 domain-containing protein</fullName>
    </recommendedName>
</protein>
<name>C7NM01_KYTSD</name>
<dbReference type="STRING" id="478801.Ksed_22710"/>
<dbReference type="Proteomes" id="UP000006666">
    <property type="component" value="Chromosome"/>
</dbReference>
<sequence>MGHQQAPYPAYQQAPTPAPYVAAAGQPGPGAAPGQMTVAPTNPALMALASFLVVGLGQALNGQVGRGLRFFFTAVALLLLSIPLTVIFLGWTMWILWAVNWIWSMVNAYKGAQKWTLKHGIIS</sequence>
<dbReference type="EMBL" id="CP001686">
    <property type="protein sequence ID" value="ACV07250.1"/>
    <property type="molecule type" value="Genomic_DNA"/>
</dbReference>
<keyword evidence="3" id="KW-1185">Reference proteome</keyword>
<dbReference type="eggNOG" id="ENOG502ZV6Z">
    <property type="taxonomic scope" value="Bacteria"/>
</dbReference>
<reference evidence="2 3" key="1">
    <citation type="journal article" date="2009" name="Stand. Genomic Sci.">
        <title>Complete genome sequence of Kytococcus sedentarius type strain (541).</title>
        <authorList>
            <person name="Sims D."/>
            <person name="Brettin T."/>
            <person name="Detter J.C."/>
            <person name="Han C."/>
            <person name="Lapidus A."/>
            <person name="Copeland A."/>
            <person name="Glavina Del Rio T."/>
            <person name="Nolan M."/>
            <person name="Chen F."/>
            <person name="Lucas S."/>
            <person name="Tice H."/>
            <person name="Cheng J.F."/>
            <person name="Bruce D."/>
            <person name="Goodwin L."/>
            <person name="Pitluck S."/>
            <person name="Ovchinnikova G."/>
            <person name="Pati A."/>
            <person name="Ivanova N."/>
            <person name="Mavrommatis K."/>
            <person name="Chen A."/>
            <person name="Palaniappan K."/>
            <person name="D'haeseleer P."/>
            <person name="Chain P."/>
            <person name="Bristow J."/>
            <person name="Eisen J.A."/>
            <person name="Markowitz V."/>
            <person name="Hugenholtz P."/>
            <person name="Schneider S."/>
            <person name="Goker M."/>
            <person name="Pukall R."/>
            <person name="Kyrpides N.C."/>
            <person name="Klenk H.P."/>
        </authorList>
    </citation>
    <scope>NUCLEOTIDE SEQUENCE [LARGE SCALE GENOMIC DNA]</scope>
    <source>
        <strain evidence="3">ATCC 14392 / DSM 20547 / JCM 11482 / CCUG 33030 / NBRC 15357 / NCTC 11040 / CCM 314 / 541</strain>
    </source>
</reference>
<dbReference type="HOGENOM" id="CLU_2012244_0_0_11"/>
<accession>C7NM01</accession>
<dbReference type="AlphaFoldDB" id="C7NM01"/>